<evidence type="ECO:0000313" key="4">
    <source>
        <dbReference type="Proteomes" id="UP000270230"/>
    </source>
</evidence>
<keyword evidence="2" id="KW-1133">Transmembrane helix</keyword>
<keyword evidence="2" id="KW-0812">Transmembrane</keyword>
<reference evidence="3 4" key="1">
    <citation type="journal article" date="2018" name="BMC Genomics">
        <title>Genomic evidence for intraspecific hybridization in a clonal and extremely halotolerant yeast.</title>
        <authorList>
            <person name="Gostincar C."/>
            <person name="Stajich J.E."/>
            <person name="Zupancic J."/>
            <person name="Zalar P."/>
            <person name="Gunde-Cimerman N."/>
        </authorList>
    </citation>
    <scope>NUCLEOTIDE SEQUENCE [LARGE SCALE GENOMIC DNA]</scope>
    <source>
        <strain evidence="3 4">EXF-151</strain>
    </source>
</reference>
<feature type="compositionally biased region" description="Polar residues" evidence="1">
    <location>
        <begin position="385"/>
        <end position="396"/>
    </location>
</feature>
<dbReference type="VEuPathDB" id="FungiDB:BTJ68_03156"/>
<dbReference type="AlphaFoldDB" id="A0A3M7C3Q8"/>
<sequence length="477" mass="52761">MRSQRPFRKPLLKRKVKDRRSSGHEAIVAFQHILLWTSVYVLASEIYMLASGAVTSELLASSILLLTSSCVAMVYIVCHMTVSFILRRPQTSHVNDRLIISQWLAKLSLRVGVTLWMAACGLNIVFTIARQPHCIPESGATNSSLIHAGKLCVVQRTGVGASLLAMRPFRTIAQDFGPVSCQPVWHYERLRLTSTLTVLRTINRQSNVFRNVIQMPVLFSLFDRFNLDAHSLHKSLTAELSREGCHRLGNLLSKKLAPLIPYPPSVSVLHTNAHVNWIEKTVFAASATPSLLSGCVSTLQGKTIRMVPPSPALLSPNPVALKRSEESLSSMYSRSISGKSRRTSAARPALLRENGRTYSSSSTTTVVKSPPGTMRLASDYREVVSTGQRPGTNVTSRDGRMDTGEEDSDVDDAATLQARLPPSKSHALSGQRDSYYERARERDEDDTERRLMFTPLNVKKTRDSAAMFSAGHVDSVF</sequence>
<evidence type="ECO:0000256" key="1">
    <source>
        <dbReference type="SAM" id="MobiDB-lite"/>
    </source>
</evidence>
<feature type="transmembrane region" description="Helical" evidence="2">
    <location>
        <begin position="63"/>
        <end position="86"/>
    </location>
</feature>
<evidence type="ECO:0000256" key="2">
    <source>
        <dbReference type="SAM" id="Phobius"/>
    </source>
</evidence>
<feature type="compositionally biased region" description="Basic and acidic residues" evidence="1">
    <location>
        <begin position="434"/>
        <end position="448"/>
    </location>
</feature>
<feature type="transmembrane region" description="Helical" evidence="2">
    <location>
        <begin position="21"/>
        <end position="43"/>
    </location>
</feature>
<comment type="caution">
    <text evidence="3">The sequence shown here is derived from an EMBL/GenBank/DDBJ whole genome shotgun (WGS) entry which is preliminary data.</text>
</comment>
<gene>
    <name evidence="3" type="ORF">D0865_09158</name>
</gene>
<accession>A0A3M7C3Q8</accession>
<name>A0A3M7C3Q8_HORWE</name>
<keyword evidence="2" id="KW-0472">Membrane</keyword>
<organism evidence="3 4">
    <name type="scientific">Hortaea werneckii</name>
    <name type="common">Black yeast</name>
    <name type="synonym">Cladosporium werneckii</name>
    <dbReference type="NCBI Taxonomy" id="91943"/>
    <lineage>
        <taxon>Eukaryota</taxon>
        <taxon>Fungi</taxon>
        <taxon>Dikarya</taxon>
        <taxon>Ascomycota</taxon>
        <taxon>Pezizomycotina</taxon>
        <taxon>Dothideomycetes</taxon>
        <taxon>Dothideomycetidae</taxon>
        <taxon>Mycosphaerellales</taxon>
        <taxon>Teratosphaeriaceae</taxon>
        <taxon>Hortaea</taxon>
    </lineage>
</organism>
<protein>
    <submittedName>
        <fullName evidence="3">Uncharacterized protein</fullName>
    </submittedName>
</protein>
<feature type="transmembrane region" description="Helical" evidence="2">
    <location>
        <begin position="107"/>
        <end position="129"/>
    </location>
</feature>
<dbReference type="Proteomes" id="UP000270230">
    <property type="component" value="Unassembled WGS sequence"/>
</dbReference>
<evidence type="ECO:0000313" key="3">
    <source>
        <dbReference type="EMBL" id="RMY46649.1"/>
    </source>
</evidence>
<proteinExistence type="predicted"/>
<dbReference type="OrthoDB" id="3944567at2759"/>
<feature type="region of interest" description="Disordered" evidence="1">
    <location>
        <begin position="332"/>
        <end position="448"/>
    </location>
</feature>
<dbReference type="EMBL" id="QWIN01000814">
    <property type="protein sequence ID" value="RMY46649.1"/>
    <property type="molecule type" value="Genomic_DNA"/>
</dbReference>